<reference evidence="1 2" key="1">
    <citation type="submission" date="2019-05" db="EMBL/GenBank/DDBJ databases">
        <title>Emergence of the Ug99 lineage of the wheat stem rust pathogen through somatic hybridization.</title>
        <authorList>
            <person name="Li F."/>
            <person name="Upadhyaya N.M."/>
            <person name="Sperschneider J."/>
            <person name="Matny O."/>
            <person name="Nguyen-Phuc H."/>
            <person name="Mago R."/>
            <person name="Raley C."/>
            <person name="Miller M.E."/>
            <person name="Silverstein K.A.T."/>
            <person name="Henningsen E."/>
            <person name="Hirsch C.D."/>
            <person name="Visser B."/>
            <person name="Pretorius Z.A."/>
            <person name="Steffenson B.J."/>
            <person name="Schwessinger B."/>
            <person name="Dodds P.N."/>
            <person name="Figueroa M."/>
        </authorList>
    </citation>
    <scope>NUCLEOTIDE SEQUENCE [LARGE SCALE GENOMIC DNA]</scope>
    <source>
        <strain evidence="1">21-0</strain>
    </source>
</reference>
<name>A0A5B0MRE7_PUCGR</name>
<dbReference type="Proteomes" id="UP000324748">
    <property type="component" value="Unassembled WGS sequence"/>
</dbReference>
<evidence type="ECO:0000313" key="2">
    <source>
        <dbReference type="Proteomes" id="UP000324748"/>
    </source>
</evidence>
<protein>
    <submittedName>
        <fullName evidence="1">Uncharacterized protein</fullName>
    </submittedName>
</protein>
<comment type="caution">
    <text evidence="1">The sequence shown here is derived from an EMBL/GenBank/DDBJ whole genome shotgun (WGS) entry which is preliminary data.</text>
</comment>
<sequence>MDDLIQNWMYYNAPQNLDDILGPIKNSHEQFTDSNVSALFTPSTSTIFQEPKAPKDQCQPALTQSPGTMPHHVVSHASEGFLNTVEDFMSIGDNNNKVQERNKNLGSFSESLQNSAMGHQSSTLLDSFNKEGAQNVSNESLYNRKHINEDHIQYYSSQKRRKNFQNLETLDKFNK</sequence>
<dbReference type="AlphaFoldDB" id="A0A5B0MRE7"/>
<keyword evidence="2" id="KW-1185">Reference proteome</keyword>
<gene>
    <name evidence="1" type="ORF">PGT21_016785</name>
</gene>
<accession>A0A5B0MRE7</accession>
<organism evidence="1 2">
    <name type="scientific">Puccinia graminis f. sp. tritici</name>
    <dbReference type="NCBI Taxonomy" id="56615"/>
    <lineage>
        <taxon>Eukaryota</taxon>
        <taxon>Fungi</taxon>
        <taxon>Dikarya</taxon>
        <taxon>Basidiomycota</taxon>
        <taxon>Pucciniomycotina</taxon>
        <taxon>Pucciniomycetes</taxon>
        <taxon>Pucciniales</taxon>
        <taxon>Pucciniaceae</taxon>
        <taxon>Puccinia</taxon>
    </lineage>
</organism>
<evidence type="ECO:0000313" key="1">
    <source>
        <dbReference type="EMBL" id="KAA1079587.1"/>
    </source>
</evidence>
<dbReference type="EMBL" id="VSWC01000132">
    <property type="protein sequence ID" value="KAA1079587.1"/>
    <property type="molecule type" value="Genomic_DNA"/>
</dbReference>
<proteinExistence type="predicted"/>